<dbReference type="SUPFAM" id="SSF57863">
    <property type="entry name" value="ArfGap/RecO-like zinc finger"/>
    <property type="match status" value="1"/>
</dbReference>
<proteinExistence type="predicted"/>
<dbReference type="PROSITE" id="PS50115">
    <property type="entry name" value="ARFGAP"/>
    <property type="match status" value="1"/>
</dbReference>
<dbReference type="PANTHER" id="PTHR45705:SF1">
    <property type="entry name" value="FI20236P1"/>
    <property type="match status" value="1"/>
</dbReference>
<dbReference type="PRINTS" id="PR00405">
    <property type="entry name" value="REVINTRACTNG"/>
</dbReference>
<evidence type="ECO:0000256" key="2">
    <source>
        <dbReference type="SAM" id="MobiDB-lite"/>
    </source>
</evidence>
<organism evidence="4 5">
    <name type="scientific">Durusdinium trenchii</name>
    <dbReference type="NCBI Taxonomy" id="1381693"/>
    <lineage>
        <taxon>Eukaryota</taxon>
        <taxon>Sar</taxon>
        <taxon>Alveolata</taxon>
        <taxon>Dinophyceae</taxon>
        <taxon>Suessiales</taxon>
        <taxon>Symbiodiniaceae</taxon>
        <taxon>Durusdinium</taxon>
    </lineage>
</organism>
<feature type="domain" description="Arf-GAP" evidence="3">
    <location>
        <begin position="27"/>
        <end position="108"/>
    </location>
</feature>
<evidence type="ECO:0000313" key="5">
    <source>
        <dbReference type="Proteomes" id="UP001642464"/>
    </source>
</evidence>
<feature type="region of interest" description="Disordered" evidence="2">
    <location>
        <begin position="150"/>
        <end position="184"/>
    </location>
</feature>
<feature type="compositionally biased region" description="Polar residues" evidence="2">
    <location>
        <begin position="160"/>
        <end position="170"/>
    </location>
</feature>
<dbReference type="Pfam" id="PF01412">
    <property type="entry name" value="ArfGap"/>
    <property type="match status" value="1"/>
</dbReference>
<name>A0ABP0Q175_9DINO</name>
<gene>
    <name evidence="4" type="ORF">SCF082_LOCUS38999</name>
</gene>
<keyword evidence="5" id="KW-1185">Reference proteome</keyword>
<sequence>MAGEKFRSKIGNSYAKKDIEEWQPRLKAELATLKRAGQNRQCFDCGAADVTWASPKLGTFICVTCSDIHRAAGAHITCVKNFSTYLWSPDEVQMMRTVGNTRGKELYRRGAPLSWQPQDSKERKVKICTEIYGTEAVQRAVKENIVVASRAEQGQAPATAPSTGGYTSGTMAPAAGAHTKDPSPNWLDDWTVLGSESVGKTKENLLDGWIESPCSVKPTSPVVQHGDVAFQKPLKQEAPVTKHQDDLAEVFASAFPMPKPVAVENPFRCGCAQKSSDREKDFWDSVNWDELLS</sequence>
<keyword evidence="1" id="KW-0862">Zinc</keyword>
<accession>A0ABP0Q175</accession>
<dbReference type="InterPro" id="IPR001164">
    <property type="entry name" value="ArfGAP_dom"/>
</dbReference>
<dbReference type="Proteomes" id="UP001642464">
    <property type="component" value="Unassembled WGS sequence"/>
</dbReference>
<comment type="caution">
    <text evidence="4">The sequence shown here is derived from an EMBL/GenBank/DDBJ whole genome shotgun (WGS) entry which is preliminary data.</text>
</comment>
<evidence type="ECO:0000256" key="1">
    <source>
        <dbReference type="PROSITE-ProRule" id="PRU00288"/>
    </source>
</evidence>
<dbReference type="InterPro" id="IPR038508">
    <property type="entry name" value="ArfGAP_dom_sf"/>
</dbReference>
<dbReference type="Gene3D" id="1.10.220.150">
    <property type="entry name" value="Arf GTPase activating protein"/>
    <property type="match status" value="1"/>
</dbReference>
<keyword evidence="1" id="KW-0863">Zinc-finger</keyword>
<dbReference type="PANTHER" id="PTHR45705">
    <property type="entry name" value="FI20236P1"/>
    <property type="match status" value="1"/>
</dbReference>
<reference evidence="4 5" key="1">
    <citation type="submission" date="2024-02" db="EMBL/GenBank/DDBJ databases">
        <authorList>
            <person name="Chen Y."/>
            <person name="Shah S."/>
            <person name="Dougan E. K."/>
            <person name="Thang M."/>
            <person name="Chan C."/>
        </authorList>
    </citation>
    <scope>NUCLEOTIDE SEQUENCE [LARGE SCALE GENOMIC DNA]</scope>
</reference>
<dbReference type="InterPro" id="IPR051718">
    <property type="entry name" value="ARF_GTPase-activating"/>
</dbReference>
<evidence type="ECO:0000259" key="3">
    <source>
        <dbReference type="PROSITE" id="PS50115"/>
    </source>
</evidence>
<evidence type="ECO:0000313" key="4">
    <source>
        <dbReference type="EMBL" id="CAK9082005.1"/>
    </source>
</evidence>
<dbReference type="EMBL" id="CAXAMM010038907">
    <property type="protein sequence ID" value="CAK9082005.1"/>
    <property type="molecule type" value="Genomic_DNA"/>
</dbReference>
<keyword evidence="1" id="KW-0479">Metal-binding</keyword>
<protein>
    <submittedName>
        <fullName evidence="4">Probable ADP-ribosylation factor GTPase-activating protein AGD15 (ARF GAP AGD15) (Protein ARF-GAP DOMAIN 15) (AtAGD15)</fullName>
    </submittedName>
</protein>
<dbReference type="InterPro" id="IPR037278">
    <property type="entry name" value="ARFGAP/RecO"/>
</dbReference>
<dbReference type="SMART" id="SM00105">
    <property type="entry name" value="ArfGap"/>
    <property type="match status" value="1"/>
</dbReference>